<sequence length="2258" mass="246394">MCNSLLCTWLGILPAAAAASDSARHLKQRATVTGPDRRTLASRERRGPAGNDHRYTATAAGAHANAPTPFLLLPRLLLFLKAKASVAYSRRTLANREAAPAGPAQAQAQAQAQDEGQQAQAPAMLEWGEEGDMSFYDSDRFEEDSLCSWSSEPESLCNNWRGWKRPTPPQATVHHYNSSRKFYDDGVPSLTELCARTVASHIPFELVEHVYPPVPEQLQLRIAYWSFPDNEEDIRLYSCLANGSADEFQRGDQLYQKRAIKDPLQIGFHLSASVYPPSTVNPLDATYNVAVTFDRRRITSCNCTCTSTAYWCSHVVAVCLYRIHLPNQVCLRAPVSESLSRLHRDQLQKFAQYLISELPQQILPTAQRLLDQLLSTQQTAINSVCGAPDPTAGASVSDQTSWYLDEKTLHDNIKKILIKFCVPAPIVFSDVNYLSTTAPPAAAEWSSLLRPLRGREPEGMWNLLSIVREMFKRNDRNAIPLLEIITEEVLACEQILLWWFNTKVALHNGTSGHGGGKHGSVNSNSQASQHACSSLCDEIVILWRLAALNPGLGPDERELLKSQFHDWHINIVNKVTKARGMPSSSTNGVQFNGNQNNGTPPSTISNSKMNGFRSDLEVFPGFRPAYEACYLDWEDYPITGITYQHGVSELYHCPFTCFRHAGDASRSDNVVNQVNSSQAVLNCQLPNTHHPHHFHHHNPHLQHSNTQQRTPRPMPYNEFPSFMGKCSFSMDFATSLARANGNRSSVSSEGFCENDGESELLPIPINLPMVLNTGRGSNSSSSSGNNSSSSSNSGDQNHARGGARPKEYPACSADANWRKDAKEIDMDNINCFGFDEVESAYLSASRSGNYPKEVKQNSNSTDNEDEDVGLFDVACSTAAPELEQQREPPKCASPDTPSEKPTRHDDLSADAAEPSNPNDDSGAGEEEGASGPIVQNLEEVDPERRPSKDDSVSSTSDSYHYSGDDYTVYYYDTKAVNEPEKNASREADGEKKDDKNRLSPTIDKLLDNVKKETDPWETLFARAEGLHAHGHSKDACTLAVQLAEELLANPPELMIDVPPLISRGKRKKVVNPASHNISCLATATLSKCAFLCQVLAENRDYFHLAFRVGLYGLLMARPPASTKPLEVKLTNQEIELVGLLKKIPLGNAEITIVREHAQTLKDGTLKSRGEALLPTMLASFIFEVLVSPNSSNGCAVRDFKGQVMSNSSLRWTSDEQLGFEAAVAAMGLKANVSEADHPLLCEGTRRQRGDLAIAVLYHYKDDPEKVARIMDKLLDRDVHQLLKTPLLPCYYTANPPTRSLNRFRRDDVRQRDTAAVASSNVSGVVTTAAATSAPVPSAALPPAQAGSNGTVPAQPVEAGAFPEIALAGASASGGSRPHSTQSAELDQSLASLSLNSPHAAAGPSVPTVPVSATMTPNSASTSRSKETRYKNKRTYPSLPNQPSESGAHFMFELAKTVLVKAGGNSSTSLFTQATTSTGNHHGPHRALHMCAFQIGLYALGLHNCVSPNWLSRTYSSHVSWITGQAMEIGAPAISFLIDTWEGHLTPPEAASIADRASRGCDPNMVSAAAELALSCLPHSHALNPNEITRAILQCKEQSDQMLEQSCLTVETAAKGGGVYPEVLFQVARYWYELFMKYSSGSELPIEFDIPEPVFAMEANNMMVLDPGPAAAASNMGGVGVSGMMQGSMPGAPPQNMAMMPMPFGMAPYGFAVPNNHHPMQNAFNVPQRMPPPPSFQMYMPPNQYQYPPNSVANAHQGGHPGTHPSYNTIPQQGMPFYPNINMRQGGPQPVLTHTVFGLRAPGAGPPQGVAGQAASQQQVPQMSIPPSLRQLQIPLRNVQQMPLSAFQSLQSVQSLQGMPQNVSQNMQQGPPQGIPQGMQQGIPQGMHQELQIPVQVPQQPQVRSDFIMSFFLYGVKHTGAMSAQLGQDETLAMALPMAAAAAPAPAPGAEDGADPGTAEGQLGPGAGADEAAAAAAAAAAAEQDRQLARLFDVVHPRERQLYVLPEGHEFPSLAHIPTNPPQISVVEPSELAKSAIPEVRRLALRGEPMIQVVHSKGPFVVAVPLNPVHRHQQGYTTTQLRYLLAAYRVGMLALETLARRVHDDRPQAKYARNPPYGEDVKWLLRVSKKLGNQYLHQFCVCAVSSIVSPFVLHDVALEAAQFLARLNPSMAMQHLRSALTPLVQKCQQMYIQCLHQKLYHLTSADYEDFVNIVCSARAAFQITPEGTQQFKEWLQSIKRSKSCKKDLWAQINAGLQAK</sequence>
<feature type="compositionally biased region" description="Low complexity" evidence="5">
    <location>
        <begin position="1943"/>
        <end position="1960"/>
    </location>
</feature>
<evidence type="ECO:0000313" key="9">
    <source>
        <dbReference type="EMBL" id="KAK3925068.1"/>
    </source>
</evidence>
<name>A0AAE1LMF1_9NEOP</name>
<feature type="compositionally biased region" description="Polar residues" evidence="5">
    <location>
        <begin position="1410"/>
        <end position="1422"/>
    </location>
</feature>
<dbReference type="EMBL" id="JAHWGI010001215">
    <property type="protein sequence ID" value="KAK3925068.1"/>
    <property type="molecule type" value="Genomic_DNA"/>
</dbReference>
<dbReference type="PANTHER" id="PTHR22619:SF1">
    <property type="entry name" value="ZINC FINGER SWIM DOMAIN-CONTAINING PROTEIN 8"/>
    <property type="match status" value="1"/>
</dbReference>
<accession>A0AAE1LMF1</accession>
<evidence type="ECO:0000259" key="7">
    <source>
        <dbReference type="PROSITE" id="PS50225"/>
    </source>
</evidence>
<feature type="signal peptide" evidence="6">
    <location>
        <begin position="1"/>
        <end position="19"/>
    </location>
</feature>
<feature type="chain" id="PRO_5042205582" evidence="6">
    <location>
        <begin position="20"/>
        <end position="2258"/>
    </location>
</feature>
<feature type="compositionally biased region" description="Polar residues" evidence="5">
    <location>
        <begin position="599"/>
        <end position="609"/>
    </location>
</feature>
<evidence type="ECO:0000259" key="8">
    <source>
        <dbReference type="PROSITE" id="PS50966"/>
    </source>
</evidence>
<reference evidence="9" key="2">
    <citation type="journal article" date="2023" name="BMC Genomics">
        <title>Pest status, molecular evolution, and epigenetic factors derived from the genome assembly of Frankliniella fusca, a thysanopteran phytovirus vector.</title>
        <authorList>
            <person name="Catto M.A."/>
            <person name="Labadie P.E."/>
            <person name="Jacobson A.L."/>
            <person name="Kennedy G.G."/>
            <person name="Srinivasan R."/>
            <person name="Hunt B.G."/>
        </authorList>
    </citation>
    <scope>NUCLEOTIDE SEQUENCE</scope>
    <source>
        <strain evidence="9">PL_HMW_Pooled</strain>
    </source>
</reference>
<protein>
    <submittedName>
        <fullName evidence="9">Zinc finger SWIM domain-containing protein 8</fullName>
    </submittedName>
</protein>
<feature type="region of interest" description="Disordered" evidence="5">
    <location>
        <begin position="688"/>
        <end position="715"/>
    </location>
</feature>
<feature type="domain" description="SOCS box" evidence="7">
    <location>
        <begin position="187"/>
        <end position="228"/>
    </location>
</feature>
<feature type="region of interest" description="Disordered" evidence="5">
    <location>
        <begin position="580"/>
        <end position="609"/>
    </location>
</feature>
<feature type="compositionally biased region" description="Basic and acidic residues" evidence="5">
    <location>
        <begin position="977"/>
        <end position="997"/>
    </location>
</feature>
<dbReference type="InterPro" id="IPR057945">
    <property type="entry name" value="TPR_ZSWIM8"/>
</dbReference>
<dbReference type="PANTHER" id="PTHR22619">
    <property type="entry name" value="ZINC FINGER SWIM DOMAIN CONTAINING PROTEIN 4, 5, 6"/>
    <property type="match status" value="1"/>
</dbReference>
<dbReference type="PROSITE" id="PS50966">
    <property type="entry name" value="ZF_SWIM"/>
    <property type="match status" value="1"/>
</dbReference>
<dbReference type="InterPro" id="IPR001496">
    <property type="entry name" value="SOCS_box"/>
</dbReference>
<feature type="region of interest" description="Disordered" evidence="5">
    <location>
        <begin position="1395"/>
        <end position="1441"/>
    </location>
</feature>
<evidence type="ECO:0000256" key="5">
    <source>
        <dbReference type="SAM" id="MobiDB-lite"/>
    </source>
</evidence>
<feature type="compositionally biased region" description="Basic residues" evidence="5">
    <location>
        <begin position="689"/>
        <end position="700"/>
    </location>
</feature>
<reference evidence="9" key="1">
    <citation type="submission" date="2021-07" db="EMBL/GenBank/DDBJ databases">
        <authorList>
            <person name="Catto M.A."/>
            <person name="Jacobson A."/>
            <person name="Kennedy G."/>
            <person name="Labadie P."/>
            <person name="Hunt B.G."/>
            <person name="Srinivasan R."/>
        </authorList>
    </citation>
    <scope>NUCLEOTIDE SEQUENCE</scope>
    <source>
        <strain evidence="9">PL_HMW_Pooled</strain>
        <tissue evidence="9">Head</tissue>
    </source>
</reference>
<dbReference type="Pfam" id="PF04434">
    <property type="entry name" value="SWIM"/>
    <property type="match status" value="1"/>
</dbReference>
<dbReference type="PROSITE" id="PS50225">
    <property type="entry name" value="SOCS"/>
    <property type="match status" value="1"/>
</dbReference>
<gene>
    <name evidence="9" type="ORF">KUF71_013337</name>
</gene>
<dbReference type="InterPro" id="IPR007527">
    <property type="entry name" value="Znf_SWIM"/>
</dbReference>
<feature type="compositionally biased region" description="Basic and acidic residues" evidence="5">
    <location>
        <begin position="35"/>
        <end position="54"/>
    </location>
</feature>
<keyword evidence="2 4" id="KW-0863">Zinc-finger</keyword>
<dbReference type="InterPro" id="IPR048370">
    <property type="entry name" value="ZSWIM4-8_C"/>
</dbReference>
<feature type="compositionally biased region" description="Basic and acidic residues" evidence="5">
    <location>
        <begin position="942"/>
        <end position="951"/>
    </location>
</feature>
<comment type="caution">
    <text evidence="9">The sequence shown here is derived from an EMBL/GenBank/DDBJ whole genome shotgun (WGS) entry which is preliminary data.</text>
</comment>
<keyword evidence="10" id="KW-1185">Reference proteome</keyword>
<feature type="region of interest" description="Disordered" evidence="5">
    <location>
        <begin position="98"/>
        <end position="121"/>
    </location>
</feature>
<evidence type="ECO:0000256" key="6">
    <source>
        <dbReference type="SAM" id="SignalP"/>
    </source>
</evidence>
<keyword evidence="6" id="KW-0732">Signal</keyword>
<evidence type="ECO:0000313" key="10">
    <source>
        <dbReference type="Proteomes" id="UP001219518"/>
    </source>
</evidence>
<feature type="region of interest" description="Disordered" evidence="5">
    <location>
        <begin position="1943"/>
        <end position="1969"/>
    </location>
</feature>
<feature type="compositionally biased region" description="Low complexity" evidence="5">
    <location>
        <begin position="587"/>
        <end position="598"/>
    </location>
</feature>
<keyword evidence="3" id="KW-0862">Zinc</keyword>
<evidence type="ECO:0000256" key="3">
    <source>
        <dbReference type="ARBA" id="ARBA00022833"/>
    </source>
</evidence>
<feature type="region of interest" description="Disordered" evidence="5">
    <location>
        <begin position="771"/>
        <end position="810"/>
    </location>
</feature>
<dbReference type="GO" id="GO:0031462">
    <property type="term" value="C:Cul2-RING ubiquitin ligase complex"/>
    <property type="evidence" value="ECO:0007669"/>
    <property type="project" value="TreeGrafter"/>
</dbReference>
<organism evidence="9 10">
    <name type="scientific">Frankliniella fusca</name>
    <dbReference type="NCBI Taxonomy" id="407009"/>
    <lineage>
        <taxon>Eukaryota</taxon>
        <taxon>Metazoa</taxon>
        <taxon>Ecdysozoa</taxon>
        <taxon>Arthropoda</taxon>
        <taxon>Hexapoda</taxon>
        <taxon>Insecta</taxon>
        <taxon>Pterygota</taxon>
        <taxon>Neoptera</taxon>
        <taxon>Paraneoptera</taxon>
        <taxon>Thysanoptera</taxon>
        <taxon>Terebrantia</taxon>
        <taxon>Thripoidea</taxon>
        <taxon>Thripidae</taxon>
        <taxon>Frankliniella</taxon>
    </lineage>
</organism>
<proteinExistence type="predicted"/>
<feature type="region of interest" description="Disordered" evidence="5">
    <location>
        <begin position="23"/>
        <end position="54"/>
    </location>
</feature>
<feature type="domain" description="SWIM-type" evidence="8">
    <location>
        <begin position="287"/>
        <end position="323"/>
    </location>
</feature>
<dbReference type="Proteomes" id="UP001219518">
    <property type="component" value="Unassembled WGS sequence"/>
</dbReference>
<evidence type="ECO:0000256" key="4">
    <source>
        <dbReference type="PROSITE-ProRule" id="PRU00325"/>
    </source>
</evidence>
<dbReference type="GO" id="GO:0008270">
    <property type="term" value="F:zinc ion binding"/>
    <property type="evidence" value="ECO:0007669"/>
    <property type="project" value="UniProtKB-KW"/>
</dbReference>
<feature type="region of interest" description="Disordered" evidence="5">
    <location>
        <begin position="977"/>
        <end position="999"/>
    </location>
</feature>
<keyword evidence="1" id="KW-0479">Metal-binding</keyword>
<feature type="compositionally biased region" description="Basic and acidic residues" evidence="5">
    <location>
        <begin position="897"/>
        <end position="907"/>
    </location>
</feature>
<feature type="region of interest" description="Disordered" evidence="5">
    <location>
        <begin position="879"/>
        <end position="960"/>
    </location>
</feature>
<feature type="compositionally biased region" description="Low complexity" evidence="5">
    <location>
        <begin position="776"/>
        <end position="794"/>
    </location>
</feature>
<evidence type="ECO:0000256" key="1">
    <source>
        <dbReference type="ARBA" id="ARBA00022723"/>
    </source>
</evidence>
<dbReference type="Pfam" id="PF21055">
    <property type="entry name" value="ZSWIM4-8_C"/>
    <property type="match status" value="1"/>
</dbReference>
<evidence type="ECO:0000256" key="2">
    <source>
        <dbReference type="ARBA" id="ARBA00022771"/>
    </source>
</evidence>
<dbReference type="Pfam" id="PF25572">
    <property type="entry name" value="TPR_ZSWIM8"/>
    <property type="match status" value="1"/>
</dbReference>